<dbReference type="AlphaFoldDB" id="A0A6A1UWR5"/>
<comment type="caution">
    <text evidence="2">The sequence shown here is derived from an EMBL/GenBank/DDBJ whole genome shotgun (WGS) entry which is preliminary data.</text>
</comment>
<evidence type="ECO:0000313" key="2">
    <source>
        <dbReference type="EMBL" id="KAB1203520.1"/>
    </source>
</evidence>
<proteinExistence type="predicted"/>
<dbReference type="GO" id="GO:0051082">
    <property type="term" value="F:unfolded protein binding"/>
    <property type="evidence" value="ECO:0007669"/>
    <property type="project" value="TreeGrafter"/>
</dbReference>
<evidence type="ECO:0000256" key="1">
    <source>
        <dbReference type="ARBA" id="ARBA00093634"/>
    </source>
</evidence>
<dbReference type="PANTHER" id="PTHR31996">
    <property type="entry name" value="COILED-COIL DOMAIN-CONTAINING PROTEIN 115"/>
    <property type="match status" value="1"/>
</dbReference>
<keyword evidence="3" id="KW-1185">Reference proteome</keyword>
<name>A0A6A1UWR5_9ROSI</name>
<evidence type="ECO:0000313" key="3">
    <source>
        <dbReference type="Proteomes" id="UP000516437"/>
    </source>
</evidence>
<sequence length="219" mass="24145">MTSQSPKASENNGNIHKVAIFGIDRGGSRSAAALESVFLMEEQDPTQTSLEVEEVEVVEREQEQQGKISEEENVVRFLDSVDSYLTLLDSLSSTLRQGWLELASARHSMGTARINGAMLDLKFHSAPTTLRVTPHDADHILTQPHFELSKWASSENGTGEEKFWEDNLQMNSNSPQLRHRSQFSGTPVTTPSTKGGALIVDDQQLNFDGSLITSANCKL</sequence>
<dbReference type="EMBL" id="RXIC02000026">
    <property type="protein sequence ID" value="KAB1203520.1"/>
    <property type="molecule type" value="Genomic_DNA"/>
</dbReference>
<gene>
    <name evidence="2" type="ORF">CJ030_MR8G015343</name>
</gene>
<reference evidence="2 3" key="1">
    <citation type="journal article" date="2019" name="Plant Biotechnol. J.">
        <title>The red bayberry genome and genetic basis of sex determination.</title>
        <authorList>
            <person name="Jia H.M."/>
            <person name="Jia H.J."/>
            <person name="Cai Q.L."/>
            <person name="Wang Y."/>
            <person name="Zhao H.B."/>
            <person name="Yang W.F."/>
            <person name="Wang G.Y."/>
            <person name="Li Y.H."/>
            <person name="Zhan D.L."/>
            <person name="Shen Y.T."/>
            <person name="Niu Q.F."/>
            <person name="Chang L."/>
            <person name="Qiu J."/>
            <person name="Zhao L."/>
            <person name="Xie H.B."/>
            <person name="Fu W.Y."/>
            <person name="Jin J."/>
            <person name="Li X.W."/>
            <person name="Jiao Y."/>
            <person name="Zhou C.C."/>
            <person name="Tu T."/>
            <person name="Chai C.Y."/>
            <person name="Gao J.L."/>
            <person name="Fan L.J."/>
            <person name="van de Weg E."/>
            <person name="Wang J.Y."/>
            <person name="Gao Z.S."/>
        </authorList>
    </citation>
    <scope>NUCLEOTIDE SEQUENCE [LARGE SCALE GENOMIC DNA]</scope>
    <source>
        <tissue evidence="2">Leaves</tissue>
    </source>
</reference>
<protein>
    <recommendedName>
        <fullName evidence="1">Vacuolar ATPase assembly protein VMA22</fullName>
    </recommendedName>
</protein>
<organism evidence="2 3">
    <name type="scientific">Morella rubra</name>
    <name type="common">Chinese bayberry</name>
    <dbReference type="NCBI Taxonomy" id="262757"/>
    <lineage>
        <taxon>Eukaryota</taxon>
        <taxon>Viridiplantae</taxon>
        <taxon>Streptophyta</taxon>
        <taxon>Embryophyta</taxon>
        <taxon>Tracheophyta</taxon>
        <taxon>Spermatophyta</taxon>
        <taxon>Magnoliopsida</taxon>
        <taxon>eudicotyledons</taxon>
        <taxon>Gunneridae</taxon>
        <taxon>Pentapetalae</taxon>
        <taxon>rosids</taxon>
        <taxon>fabids</taxon>
        <taxon>Fagales</taxon>
        <taxon>Myricaceae</taxon>
        <taxon>Morella</taxon>
    </lineage>
</organism>
<dbReference type="InterPro" id="IPR040357">
    <property type="entry name" value="Vma22/CCDC115"/>
</dbReference>
<dbReference type="PANTHER" id="PTHR31996:SF2">
    <property type="entry name" value="COILED-COIL DOMAIN-CONTAINING PROTEIN 115"/>
    <property type="match status" value="1"/>
</dbReference>
<dbReference type="Proteomes" id="UP000516437">
    <property type="component" value="Chromosome 8"/>
</dbReference>
<dbReference type="GO" id="GO:0070072">
    <property type="term" value="P:vacuolar proton-transporting V-type ATPase complex assembly"/>
    <property type="evidence" value="ECO:0007669"/>
    <property type="project" value="InterPro"/>
</dbReference>
<dbReference type="OrthoDB" id="408631at2759"/>
<accession>A0A6A1UWR5</accession>